<sequence length="183" mass="21057">MCSLGNQEKIHFLILVVCNLFFCVFYNLPPLRLKTKLFGAEVTIVWLFFSYVRLPHLLITRNLSWIDCITDFPGHFLSIWAIFINLYVDTEEDKRDGSFSSAIYLGDTVSKFLIITLPILSYSLAINNALKNNNIYYCLPLLSVPMIFNVIALALKKQKKAKPGYFKFLWIFNMLSAVGILLN</sequence>
<gene>
    <name evidence="6" type="ORF">CYY_008016</name>
</gene>
<feature type="transmembrane region" description="Helical" evidence="5">
    <location>
        <begin position="72"/>
        <end position="90"/>
    </location>
</feature>
<keyword evidence="3 5" id="KW-1133">Transmembrane helix</keyword>
<name>A0A8J4PPW7_9MYCE</name>
<evidence type="ECO:0000313" key="6">
    <source>
        <dbReference type="EMBL" id="KAF2070671.1"/>
    </source>
</evidence>
<feature type="transmembrane region" description="Helical" evidence="5">
    <location>
        <begin position="164"/>
        <end position="182"/>
    </location>
</feature>
<comment type="caution">
    <text evidence="6">The sequence shown here is derived from an EMBL/GenBank/DDBJ whole genome shotgun (WGS) entry which is preliminary data.</text>
</comment>
<evidence type="ECO:0000313" key="7">
    <source>
        <dbReference type="Proteomes" id="UP000695562"/>
    </source>
</evidence>
<protein>
    <submittedName>
        <fullName evidence="6">Uncharacterized protein</fullName>
    </submittedName>
</protein>
<dbReference type="EMBL" id="AJWJ01000461">
    <property type="protein sequence ID" value="KAF2070671.1"/>
    <property type="molecule type" value="Genomic_DNA"/>
</dbReference>
<dbReference type="GO" id="GO:0016020">
    <property type="term" value="C:membrane"/>
    <property type="evidence" value="ECO:0007669"/>
    <property type="project" value="UniProtKB-SubCell"/>
</dbReference>
<dbReference type="InterPro" id="IPR000537">
    <property type="entry name" value="UbiA_prenyltransferase"/>
</dbReference>
<evidence type="ECO:0000256" key="3">
    <source>
        <dbReference type="ARBA" id="ARBA00022989"/>
    </source>
</evidence>
<evidence type="ECO:0000256" key="4">
    <source>
        <dbReference type="ARBA" id="ARBA00023136"/>
    </source>
</evidence>
<dbReference type="Proteomes" id="UP000695562">
    <property type="component" value="Unassembled WGS sequence"/>
</dbReference>
<keyword evidence="2 5" id="KW-0812">Transmembrane</keyword>
<keyword evidence="7" id="KW-1185">Reference proteome</keyword>
<organism evidence="6 7">
    <name type="scientific">Polysphondylium violaceum</name>
    <dbReference type="NCBI Taxonomy" id="133409"/>
    <lineage>
        <taxon>Eukaryota</taxon>
        <taxon>Amoebozoa</taxon>
        <taxon>Evosea</taxon>
        <taxon>Eumycetozoa</taxon>
        <taxon>Dictyostelia</taxon>
        <taxon>Dictyosteliales</taxon>
        <taxon>Dictyosteliaceae</taxon>
        <taxon>Polysphondylium</taxon>
    </lineage>
</organism>
<evidence type="ECO:0000256" key="5">
    <source>
        <dbReference type="SAM" id="Phobius"/>
    </source>
</evidence>
<dbReference type="Pfam" id="PF01040">
    <property type="entry name" value="UbiA"/>
    <property type="match status" value="1"/>
</dbReference>
<feature type="transmembrane region" description="Helical" evidence="5">
    <location>
        <begin position="102"/>
        <end position="122"/>
    </location>
</feature>
<accession>A0A8J4PPW7</accession>
<keyword evidence="4 5" id="KW-0472">Membrane</keyword>
<evidence type="ECO:0000256" key="2">
    <source>
        <dbReference type="ARBA" id="ARBA00022692"/>
    </source>
</evidence>
<dbReference type="AlphaFoldDB" id="A0A8J4PPW7"/>
<feature type="transmembrane region" description="Helical" evidence="5">
    <location>
        <begin position="134"/>
        <end position="155"/>
    </location>
</feature>
<feature type="transmembrane region" description="Helical" evidence="5">
    <location>
        <begin position="12"/>
        <end position="28"/>
    </location>
</feature>
<dbReference type="GO" id="GO:0016765">
    <property type="term" value="F:transferase activity, transferring alkyl or aryl (other than methyl) groups"/>
    <property type="evidence" value="ECO:0007669"/>
    <property type="project" value="InterPro"/>
</dbReference>
<comment type="subcellular location">
    <subcellularLocation>
        <location evidence="1">Membrane</location>
        <topology evidence="1">Multi-pass membrane protein</topology>
    </subcellularLocation>
</comment>
<proteinExistence type="predicted"/>
<reference evidence="6" key="1">
    <citation type="submission" date="2020-01" db="EMBL/GenBank/DDBJ databases">
        <title>Development of genomics and gene disruption for Polysphondylium violaceum indicates a role for the polyketide synthase stlB in stalk morphogenesis.</title>
        <authorList>
            <person name="Narita B."/>
            <person name="Kawabe Y."/>
            <person name="Kin K."/>
            <person name="Saito T."/>
            <person name="Gibbs R."/>
            <person name="Kuspa A."/>
            <person name="Muzny D."/>
            <person name="Queller D."/>
            <person name="Richards S."/>
            <person name="Strassman J."/>
            <person name="Sucgang R."/>
            <person name="Worley K."/>
            <person name="Schaap P."/>
        </authorList>
    </citation>
    <scope>NUCLEOTIDE SEQUENCE</scope>
    <source>
        <strain evidence="6">QSvi11</strain>
    </source>
</reference>
<evidence type="ECO:0000256" key="1">
    <source>
        <dbReference type="ARBA" id="ARBA00004141"/>
    </source>
</evidence>